<evidence type="ECO:0000256" key="1">
    <source>
        <dbReference type="ARBA" id="ARBA00022679"/>
    </source>
</evidence>
<dbReference type="PROSITE" id="PS51186">
    <property type="entry name" value="GNAT"/>
    <property type="match status" value="1"/>
</dbReference>
<sequence>MRLVTLFAENRRALLEIVNRGWPAVETSEIDGWIVRFSSGVTKRANSVLTLHAPENVDEAIREVERRSVERWLPASFQVGTFSQPDDLDQLLSERGYESIGPTTVQAMERGDLQGFLGRTDERVTASSAPSQEWLEFFWEREAFTDPTIRLVTQRILTGVESVFYELRDPETTEILSIAKMSLVAEYGGLYCLYTHPDHRGQGHARALIETILSDAAERDIEAIWLQVEDKNTGAIVLYNQLGFDTVARYHYRVKG</sequence>
<dbReference type="SUPFAM" id="SSF55729">
    <property type="entry name" value="Acyl-CoA N-acyltransferases (Nat)"/>
    <property type="match status" value="1"/>
</dbReference>
<gene>
    <name evidence="4" type="ORF">ACFFFR_00740</name>
</gene>
<reference evidence="4 5" key="1">
    <citation type="submission" date="2024-09" db="EMBL/GenBank/DDBJ databases">
        <authorList>
            <person name="Sun Q."/>
            <person name="Mori K."/>
        </authorList>
    </citation>
    <scope>NUCLEOTIDE SEQUENCE [LARGE SCALE GENOMIC DNA]</scope>
    <source>
        <strain evidence="4 5">NCAIM B.02604</strain>
    </source>
</reference>
<evidence type="ECO:0000313" key="4">
    <source>
        <dbReference type="EMBL" id="MFC0580915.1"/>
    </source>
</evidence>
<keyword evidence="5" id="KW-1185">Reference proteome</keyword>
<dbReference type="InterPro" id="IPR050680">
    <property type="entry name" value="YpeA/RimI_acetyltransf"/>
</dbReference>
<dbReference type="GO" id="GO:0016746">
    <property type="term" value="F:acyltransferase activity"/>
    <property type="evidence" value="ECO:0007669"/>
    <property type="project" value="UniProtKB-KW"/>
</dbReference>
<protein>
    <submittedName>
        <fullName evidence="4">GNAT family N-acetyltransferase</fullName>
        <ecNumber evidence="4">2.3.1.-</ecNumber>
    </submittedName>
</protein>
<dbReference type="EC" id="2.3.1.-" evidence="4"/>
<dbReference type="InterPro" id="IPR016181">
    <property type="entry name" value="Acyl_CoA_acyltransferase"/>
</dbReference>
<keyword evidence="2 4" id="KW-0012">Acyltransferase</keyword>
<evidence type="ECO:0000313" key="5">
    <source>
        <dbReference type="Proteomes" id="UP001589862"/>
    </source>
</evidence>
<dbReference type="RefSeq" id="WP_377457328.1">
    <property type="nucleotide sequence ID" value="NZ_JBHLUB010000001.1"/>
</dbReference>
<evidence type="ECO:0000256" key="2">
    <source>
        <dbReference type="ARBA" id="ARBA00023315"/>
    </source>
</evidence>
<dbReference type="InterPro" id="IPR056935">
    <property type="entry name" value="Rv0428c-like_C"/>
</dbReference>
<organism evidence="4 5">
    <name type="scientific">Micrococcoides hystricis</name>
    <dbReference type="NCBI Taxonomy" id="1572761"/>
    <lineage>
        <taxon>Bacteria</taxon>
        <taxon>Bacillati</taxon>
        <taxon>Actinomycetota</taxon>
        <taxon>Actinomycetes</taxon>
        <taxon>Micrococcales</taxon>
        <taxon>Micrococcaceae</taxon>
        <taxon>Micrococcoides</taxon>
    </lineage>
</organism>
<dbReference type="CDD" id="cd04301">
    <property type="entry name" value="NAT_SF"/>
    <property type="match status" value="1"/>
</dbReference>
<comment type="caution">
    <text evidence="4">The sequence shown here is derived from an EMBL/GenBank/DDBJ whole genome shotgun (WGS) entry which is preliminary data.</text>
</comment>
<dbReference type="EMBL" id="JBHLUB010000001">
    <property type="protein sequence ID" value="MFC0580915.1"/>
    <property type="molecule type" value="Genomic_DNA"/>
</dbReference>
<evidence type="ECO:0000259" key="3">
    <source>
        <dbReference type="PROSITE" id="PS51186"/>
    </source>
</evidence>
<keyword evidence="1 4" id="KW-0808">Transferase</keyword>
<dbReference type="Pfam" id="PF24553">
    <property type="entry name" value="Rv0428c_C"/>
    <property type="match status" value="1"/>
</dbReference>
<name>A0ABV6P708_9MICC</name>
<feature type="domain" description="N-acetyltransferase" evidence="3">
    <location>
        <begin position="103"/>
        <end position="256"/>
    </location>
</feature>
<dbReference type="InterPro" id="IPR000182">
    <property type="entry name" value="GNAT_dom"/>
</dbReference>
<dbReference type="Gene3D" id="3.40.630.30">
    <property type="match status" value="1"/>
</dbReference>
<accession>A0ABV6P708</accession>
<dbReference type="Proteomes" id="UP001589862">
    <property type="component" value="Unassembled WGS sequence"/>
</dbReference>
<dbReference type="PANTHER" id="PTHR43420">
    <property type="entry name" value="ACETYLTRANSFERASE"/>
    <property type="match status" value="1"/>
</dbReference>
<proteinExistence type="predicted"/>